<dbReference type="PANTHER" id="PTHR46278">
    <property type="entry name" value="DEHYDROGENASE, PUTATIVE-RELATED"/>
    <property type="match status" value="1"/>
</dbReference>
<reference evidence="3" key="1">
    <citation type="submission" date="2020-03" db="EMBL/GenBank/DDBJ databases">
        <title>Solimonas marina sp. nov., isolated from deep seawater of the Pacific Ocean.</title>
        <authorList>
            <person name="Liu X."/>
            <person name="Lai Q."/>
            <person name="Sun F."/>
            <person name="Gai Y."/>
            <person name="Li G."/>
            <person name="Shao Z."/>
        </authorList>
    </citation>
    <scope>NUCLEOTIDE SEQUENCE</scope>
    <source>
        <strain evidence="3">C16B3</strain>
    </source>
</reference>
<dbReference type="AlphaFoldDB" id="A0A969WD19"/>
<dbReference type="Gene3D" id="3.40.50.720">
    <property type="entry name" value="NAD(P)-binding Rossmann-like Domain"/>
    <property type="match status" value="1"/>
</dbReference>
<gene>
    <name evidence="3" type="ORF">G7Y82_18455</name>
</gene>
<dbReference type="Proteomes" id="UP000653472">
    <property type="component" value="Unassembled WGS sequence"/>
</dbReference>
<evidence type="ECO:0000256" key="1">
    <source>
        <dbReference type="ARBA" id="ARBA00010584"/>
    </source>
</evidence>
<dbReference type="InterPro" id="IPR000534">
    <property type="entry name" value="Semialdehyde_DH_NAD-bd"/>
</dbReference>
<dbReference type="SUPFAM" id="SSF51735">
    <property type="entry name" value="NAD(P)-binding Rossmann-fold domains"/>
    <property type="match status" value="1"/>
</dbReference>
<feature type="domain" description="Semialdehyde dehydrogenase NAD-binding" evidence="2">
    <location>
        <begin position="6"/>
        <end position="121"/>
    </location>
</feature>
<comment type="caution">
    <text evidence="3">The sequence shown here is derived from an EMBL/GenBank/DDBJ whole genome shotgun (WGS) entry which is preliminary data.</text>
</comment>
<sequence length="341" mass="36252">MSKRLEIAVIGADSPVAEALFDLMAERRFPVAETSALVLDPESEADVRFADRPLLLDDARTFDFTQVQLAFLTDADPELTAQAERAADAGVVVVDASSQNWRDSAIPVVAADVNPAAIAGFNERGIVALPDRLNVALAPILRALHGLFGLQAVTLTGLLAASDGGRPALEDLARETAALLNARAYERQYFARQIAFNVLGQDGDAGVDGATERERRIGDELRMLLGLPTLAVQATLVQVPVFYGHSASITLRFERNVDVEAAAAALQALPDFALEASQLAADGISPVTDAALSSRVQAGRLRRVDGDPLALALWLTADNIRRCAASAALSNAELLVRDHLT</sequence>
<dbReference type="GO" id="GO:0051287">
    <property type="term" value="F:NAD binding"/>
    <property type="evidence" value="ECO:0007669"/>
    <property type="project" value="InterPro"/>
</dbReference>
<organism evidence="3 4">
    <name type="scientific">Solimonas marina</name>
    <dbReference type="NCBI Taxonomy" id="2714601"/>
    <lineage>
        <taxon>Bacteria</taxon>
        <taxon>Pseudomonadati</taxon>
        <taxon>Pseudomonadota</taxon>
        <taxon>Gammaproteobacteria</taxon>
        <taxon>Nevskiales</taxon>
        <taxon>Nevskiaceae</taxon>
        <taxon>Solimonas</taxon>
    </lineage>
</organism>
<dbReference type="Pfam" id="PF02774">
    <property type="entry name" value="Semialdhyde_dhC"/>
    <property type="match status" value="1"/>
</dbReference>
<dbReference type="SUPFAM" id="SSF55347">
    <property type="entry name" value="Glyceraldehyde-3-phosphate dehydrogenase-like, C-terminal domain"/>
    <property type="match status" value="1"/>
</dbReference>
<dbReference type="GO" id="GO:0046983">
    <property type="term" value="F:protein dimerization activity"/>
    <property type="evidence" value="ECO:0007669"/>
    <property type="project" value="InterPro"/>
</dbReference>
<dbReference type="InterPro" id="IPR012280">
    <property type="entry name" value="Semialdhyde_DH_dimer_dom"/>
</dbReference>
<dbReference type="GO" id="GO:0016620">
    <property type="term" value="F:oxidoreductase activity, acting on the aldehyde or oxo group of donors, NAD or NADP as acceptor"/>
    <property type="evidence" value="ECO:0007669"/>
    <property type="project" value="InterPro"/>
</dbReference>
<keyword evidence="4" id="KW-1185">Reference proteome</keyword>
<dbReference type="CDD" id="cd17894">
    <property type="entry name" value="ASADH_USG1_N"/>
    <property type="match status" value="1"/>
</dbReference>
<name>A0A969WD19_9GAMM</name>
<proteinExistence type="inferred from homology"/>
<dbReference type="Gene3D" id="3.30.360.10">
    <property type="entry name" value="Dihydrodipicolinate Reductase, domain 2"/>
    <property type="match status" value="1"/>
</dbReference>
<accession>A0A969WD19</accession>
<comment type="similarity">
    <text evidence="1">Belongs to the aspartate-semialdehyde dehydrogenase family.</text>
</comment>
<evidence type="ECO:0000259" key="2">
    <source>
        <dbReference type="SMART" id="SM00859"/>
    </source>
</evidence>
<dbReference type="SMART" id="SM00859">
    <property type="entry name" value="Semialdhyde_dh"/>
    <property type="match status" value="1"/>
</dbReference>
<dbReference type="GO" id="GO:0008652">
    <property type="term" value="P:amino acid biosynthetic process"/>
    <property type="evidence" value="ECO:0007669"/>
    <property type="project" value="InterPro"/>
</dbReference>
<dbReference type="InterPro" id="IPR036291">
    <property type="entry name" value="NAD(P)-bd_dom_sf"/>
</dbReference>
<dbReference type="EMBL" id="JAAVXB010000013">
    <property type="protein sequence ID" value="NKF24299.1"/>
    <property type="molecule type" value="Genomic_DNA"/>
</dbReference>
<dbReference type="CDD" id="cd18129">
    <property type="entry name" value="ASADH_C_USG1_like"/>
    <property type="match status" value="1"/>
</dbReference>
<evidence type="ECO:0000313" key="4">
    <source>
        <dbReference type="Proteomes" id="UP000653472"/>
    </source>
</evidence>
<protein>
    <submittedName>
        <fullName evidence="3">N-acetyl-gamma-glutamyl-phosphate reductase</fullName>
    </submittedName>
</protein>
<dbReference type="PIRSF" id="PIRSF000148">
    <property type="entry name" value="ASA_dh"/>
    <property type="match status" value="1"/>
</dbReference>
<evidence type="ECO:0000313" key="3">
    <source>
        <dbReference type="EMBL" id="NKF24299.1"/>
    </source>
</evidence>
<dbReference type="PANTHER" id="PTHR46278:SF2">
    <property type="entry name" value="ASPARTATE-SEMIALDEHYDE DEHYDROGENASE"/>
    <property type="match status" value="1"/>
</dbReference>
<dbReference type="RefSeq" id="WP_168149623.1">
    <property type="nucleotide sequence ID" value="NZ_JAAVXB010000013.1"/>
</dbReference>
<dbReference type="Pfam" id="PF01118">
    <property type="entry name" value="Semialdhyde_dh"/>
    <property type="match status" value="1"/>
</dbReference>